<evidence type="ECO:0000313" key="3">
    <source>
        <dbReference type="Proteomes" id="UP000823821"/>
    </source>
</evidence>
<dbReference type="Proteomes" id="UP000823821">
    <property type="component" value="Unassembled WGS sequence"/>
</dbReference>
<proteinExistence type="predicted"/>
<accession>A0A9D2HQT0</accession>
<evidence type="ECO:0008006" key="4">
    <source>
        <dbReference type="Google" id="ProtNLM"/>
    </source>
</evidence>
<dbReference type="EMBL" id="DWZD01000051">
    <property type="protein sequence ID" value="HJA79833.1"/>
    <property type="molecule type" value="Genomic_DNA"/>
</dbReference>
<evidence type="ECO:0000313" key="2">
    <source>
        <dbReference type="EMBL" id="HJA79833.1"/>
    </source>
</evidence>
<dbReference type="AlphaFoldDB" id="A0A9D2HQT0"/>
<comment type="caution">
    <text evidence="2">The sequence shown here is derived from an EMBL/GenBank/DDBJ whole genome shotgun (WGS) entry which is preliminary data.</text>
</comment>
<gene>
    <name evidence="2" type="ORF">H9784_09775</name>
</gene>
<name>A0A9D2HQT0_9BACT</name>
<feature type="coiled-coil region" evidence="1">
    <location>
        <begin position="4"/>
        <end position="38"/>
    </location>
</feature>
<sequence length="81" mass="9020">MDVLEQLEIRISELLRRLEAAQADSARHQSEMAVAAKENEALVAENNALLQALARERAWRAEALARLDALLRRVEAEGGVE</sequence>
<organism evidence="2 3">
    <name type="scientific">Candidatus Desulfovibrio intestinavium</name>
    <dbReference type="NCBI Taxonomy" id="2838534"/>
    <lineage>
        <taxon>Bacteria</taxon>
        <taxon>Pseudomonadati</taxon>
        <taxon>Thermodesulfobacteriota</taxon>
        <taxon>Desulfovibrionia</taxon>
        <taxon>Desulfovibrionales</taxon>
        <taxon>Desulfovibrionaceae</taxon>
        <taxon>Desulfovibrio</taxon>
    </lineage>
</organism>
<reference evidence="2" key="1">
    <citation type="journal article" date="2021" name="PeerJ">
        <title>Extensive microbial diversity within the chicken gut microbiome revealed by metagenomics and culture.</title>
        <authorList>
            <person name="Gilroy R."/>
            <person name="Ravi A."/>
            <person name="Getino M."/>
            <person name="Pursley I."/>
            <person name="Horton D.L."/>
            <person name="Alikhan N.F."/>
            <person name="Baker D."/>
            <person name="Gharbi K."/>
            <person name="Hall N."/>
            <person name="Watson M."/>
            <person name="Adriaenssens E.M."/>
            <person name="Foster-Nyarko E."/>
            <person name="Jarju S."/>
            <person name="Secka A."/>
            <person name="Antonio M."/>
            <person name="Oren A."/>
            <person name="Chaudhuri R.R."/>
            <person name="La Ragione R."/>
            <person name="Hildebrand F."/>
            <person name="Pallen M.J."/>
        </authorList>
    </citation>
    <scope>NUCLEOTIDE SEQUENCE</scope>
    <source>
        <strain evidence="2">5032</strain>
    </source>
</reference>
<keyword evidence="1" id="KW-0175">Coiled coil</keyword>
<protein>
    <recommendedName>
        <fullName evidence="4">Cell division protein ZapB</fullName>
    </recommendedName>
</protein>
<evidence type="ECO:0000256" key="1">
    <source>
        <dbReference type="SAM" id="Coils"/>
    </source>
</evidence>
<reference evidence="2" key="2">
    <citation type="submission" date="2021-04" db="EMBL/GenBank/DDBJ databases">
        <authorList>
            <person name="Gilroy R."/>
        </authorList>
    </citation>
    <scope>NUCLEOTIDE SEQUENCE</scope>
    <source>
        <strain evidence="2">5032</strain>
    </source>
</reference>